<proteinExistence type="predicted"/>
<comment type="caution">
    <text evidence="3">The sequence shown here is derived from an EMBL/GenBank/DDBJ whole genome shotgun (WGS) entry which is preliminary data.</text>
</comment>
<organism evidence="3 4">
    <name type="scientific">Nibribacter koreensis</name>
    <dbReference type="NCBI Taxonomy" id="1084519"/>
    <lineage>
        <taxon>Bacteria</taxon>
        <taxon>Pseudomonadati</taxon>
        <taxon>Bacteroidota</taxon>
        <taxon>Cytophagia</taxon>
        <taxon>Cytophagales</taxon>
        <taxon>Hymenobacteraceae</taxon>
        <taxon>Nibribacter</taxon>
    </lineage>
</organism>
<feature type="signal peptide" evidence="2">
    <location>
        <begin position="1"/>
        <end position="32"/>
    </location>
</feature>
<keyword evidence="2" id="KW-0732">Signal</keyword>
<dbReference type="Proteomes" id="UP001501844">
    <property type="component" value="Unassembled WGS sequence"/>
</dbReference>
<evidence type="ECO:0000256" key="2">
    <source>
        <dbReference type="SAM" id="SignalP"/>
    </source>
</evidence>
<sequence>MTWTQMTTRALLWVFVAVLTGCAASGSTPANGDTTSSTSAKSKGGGSATMVDVSKYRTVFPSAPAAGATPMAAVAPTHHVRNQVEVLMDSVAQANKNIKYANGYRILAFTGNERKAAMDLRNSIIQRLPADKDYLTYKQPTYQLKVGDYMSRVEAQLALSKIKDLIPNALIVPETINIPKNF</sequence>
<protein>
    <recommendedName>
        <fullName evidence="5">Sporulation protein</fullName>
    </recommendedName>
</protein>
<feature type="region of interest" description="Disordered" evidence="1">
    <location>
        <begin position="26"/>
        <end position="48"/>
    </location>
</feature>
<gene>
    <name evidence="3" type="ORF">GCM10023183_19770</name>
</gene>
<evidence type="ECO:0000313" key="3">
    <source>
        <dbReference type="EMBL" id="GAA4305503.1"/>
    </source>
</evidence>
<dbReference type="EMBL" id="BAABGX010000002">
    <property type="protein sequence ID" value="GAA4305503.1"/>
    <property type="molecule type" value="Genomic_DNA"/>
</dbReference>
<feature type="chain" id="PRO_5045313496" description="Sporulation protein" evidence="2">
    <location>
        <begin position="33"/>
        <end position="182"/>
    </location>
</feature>
<reference evidence="4" key="1">
    <citation type="journal article" date="2019" name="Int. J. Syst. Evol. Microbiol.">
        <title>The Global Catalogue of Microorganisms (GCM) 10K type strain sequencing project: providing services to taxonomists for standard genome sequencing and annotation.</title>
        <authorList>
            <consortium name="The Broad Institute Genomics Platform"/>
            <consortium name="The Broad Institute Genome Sequencing Center for Infectious Disease"/>
            <person name="Wu L."/>
            <person name="Ma J."/>
        </authorList>
    </citation>
    <scope>NUCLEOTIDE SEQUENCE [LARGE SCALE GENOMIC DNA]</scope>
    <source>
        <strain evidence="4">JCM 17917</strain>
    </source>
</reference>
<evidence type="ECO:0000256" key="1">
    <source>
        <dbReference type="SAM" id="MobiDB-lite"/>
    </source>
</evidence>
<evidence type="ECO:0000313" key="4">
    <source>
        <dbReference type="Proteomes" id="UP001501844"/>
    </source>
</evidence>
<evidence type="ECO:0008006" key="5">
    <source>
        <dbReference type="Google" id="ProtNLM"/>
    </source>
</evidence>
<accession>A0ABP8FK14</accession>
<keyword evidence="4" id="KW-1185">Reference proteome</keyword>
<name>A0ABP8FK14_9BACT</name>